<dbReference type="Proteomes" id="UP000315783">
    <property type="component" value="Unassembled WGS sequence"/>
</dbReference>
<dbReference type="AlphaFoldDB" id="A0A545VTR6"/>
<feature type="compositionally biased region" description="Polar residues" evidence="1">
    <location>
        <begin position="95"/>
        <end position="110"/>
    </location>
</feature>
<comment type="caution">
    <text evidence="2">The sequence shown here is derived from an EMBL/GenBank/DDBJ whole genome shotgun (WGS) entry which is preliminary data.</text>
</comment>
<feature type="compositionally biased region" description="Acidic residues" evidence="1">
    <location>
        <begin position="463"/>
        <end position="472"/>
    </location>
</feature>
<keyword evidence="3" id="KW-1185">Reference proteome</keyword>
<feature type="region of interest" description="Disordered" evidence="1">
    <location>
        <begin position="1"/>
        <end position="24"/>
    </location>
</feature>
<name>A0A545VTR6_9HYPO</name>
<dbReference type="EMBL" id="SPUK01000013">
    <property type="protein sequence ID" value="TQV93170.1"/>
    <property type="molecule type" value="Genomic_DNA"/>
</dbReference>
<proteinExistence type="predicted"/>
<evidence type="ECO:0000256" key="1">
    <source>
        <dbReference type="SAM" id="MobiDB-lite"/>
    </source>
</evidence>
<feature type="region of interest" description="Disordered" evidence="1">
    <location>
        <begin position="81"/>
        <end position="139"/>
    </location>
</feature>
<feature type="region of interest" description="Disordered" evidence="1">
    <location>
        <begin position="436"/>
        <end position="483"/>
    </location>
</feature>
<sequence length="510" mass="56980">MRLDSSNTKPAEPATDTSPEVAPGQAFITSLTEISQKLLTLLNDSKEFSASHQEILDTIEQAARKYVDSGDMPGWKLNQEAENQANSGEEDKTRPSSCPQSTSTSANPENVGNADADTSLDNSKTLPTRQKVGDIPSADVSFKSHDVGEAISEAGLHHTSGDRDGLCTAESSSARLVQYLSVEDDVQLNDYIRSTRGLSLEVLKIDLLPVKASVICRALNLSSLRELTLLNVGGQAPIWKALIKENAVKPLPLRSIFTDNVSTTFLTFVSHLEELHELFLLERSVDHLPASFTPRASVTIDLIRRFVLKKHIHTLKRLMIKDESKEANWEANEKTMVMICSLGTQLEELAHVFMQYFHELVSLRAINILHFKSNDTCLWVVRETLRFMVDNLSHNPEMKLQWIAMEDDRVDRVVRPGESEDEESYQPRLSRAEQLNATGPLDHPSHPSSGHASEDSLPLPSDVIDDGDESDDERPHDNGSRLRYTTVGPMQFYDVWGIKIFEKEIRSGRL</sequence>
<protein>
    <submittedName>
        <fullName evidence="2">Cyclin-like F-box</fullName>
    </submittedName>
</protein>
<reference evidence="2 3" key="1">
    <citation type="journal article" date="2019" name="Appl. Microbiol. Biotechnol.">
        <title>Genome sequence of Isaria javanica and comparative genome analysis insights into family S53 peptidase evolution in fungal entomopathogens.</title>
        <authorList>
            <person name="Lin R."/>
            <person name="Zhang X."/>
            <person name="Xin B."/>
            <person name="Zou M."/>
            <person name="Gao Y."/>
            <person name="Qin F."/>
            <person name="Hu Q."/>
            <person name="Xie B."/>
            <person name="Cheng X."/>
        </authorList>
    </citation>
    <scope>NUCLEOTIDE SEQUENCE [LARGE SCALE GENOMIC DNA]</scope>
    <source>
        <strain evidence="2 3">IJ1G</strain>
    </source>
</reference>
<accession>A0A545VTR6</accession>
<feature type="compositionally biased region" description="Polar residues" evidence="1">
    <location>
        <begin position="119"/>
        <end position="128"/>
    </location>
</feature>
<organism evidence="2 3">
    <name type="scientific">Cordyceps javanica</name>
    <dbReference type="NCBI Taxonomy" id="43265"/>
    <lineage>
        <taxon>Eukaryota</taxon>
        <taxon>Fungi</taxon>
        <taxon>Dikarya</taxon>
        <taxon>Ascomycota</taxon>
        <taxon>Pezizomycotina</taxon>
        <taxon>Sordariomycetes</taxon>
        <taxon>Hypocreomycetidae</taxon>
        <taxon>Hypocreales</taxon>
        <taxon>Cordycipitaceae</taxon>
        <taxon>Cordyceps</taxon>
    </lineage>
</organism>
<evidence type="ECO:0000313" key="3">
    <source>
        <dbReference type="Proteomes" id="UP000315783"/>
    </source>
</evidence>
<dbReference type="OrthoDB" id="4200124at2759"/>
<evidence type="ECO:0000313" key="2">
    <source>
        <dbReference type="EMBL" id="TQV93170.1"/>
    </source>
</evidence>
<gene>
    <name evidence="2" type="ORF">IF1G_08473</name>
</gene>
<dbReference type="STRING" id="43265.A0A545VTR6"/>